<proteinExistence type="predicted"/>
<sequence>MLLQQSGRDYQLVSLPSSSKASTKGTGAFQSYLVKDANASTVATRQSPRKGKKKASSSISLARRTLDDSIHLRPLSDSEDLFETVDIEFDNIRLEQKVQELEEEMKALKEQLDIQQDIVKQLKRVVFFSTPSQEAPVAGEEEVSRIEQTQAFQHLRNKPSDVGAMLACSVKGKKSRGKEKTGTMKPPLNPRGVNATVTCVLNKFQKTGDRAPALVTAMGTRLSELRSDVGSIQPDVDVVDDEEETQLFLVAETEESRVSRMMGNLKDSGFQVTYPFFFIFLNLPSTFA</sequence>
<evidence type="ECO:0000256" key="2">
    <source>
        <dbReference type="SAM" id="MobiDB-lite"/>
    </source>
</evidence>
<feature type="region of interest" description="Disordered" evidence="2">
    <location>
        <begin position="39"/>
        <end position="60"/>
    </location>
</feature>
<gene>
    <name evidence="3" type="ORF">BSL78_04018</name>
</gene>
<evidence type="ECO:0000256" key="1">
    <source>
        <dbReference type="SAM" id="Coils"/>
    </source>
</evidence>
<keyword evidence="1" id="KW-0175">Coiled coil</keyword>
<dbReference type="OrthoDB" id="10518273at2759"/>
<reference evidence="3 4" key="1">
    <citation type="journal article" date="2017" name="PLoS Biol.">
        <title>The sea cucumber genome provides insights into morphological evolution and visceral regeneration.</title>
        <authorList>
            <person name="Zhang X."/>
            <person name="Sun L."/>
            <person name="Yuan J."/>
            <person name="Sun Y."/>
            <person name="Gao Y."/>
            <person name="Zhang L."/>
            <person name="Li S."/>
            <person name="Dai H."/>
            <person name="Hamel J.F."/>
            <person name="Liu C."/>
            <person name="Yu Y."/>
            <person name="Liu S."/>
            <person name="Lin W."/>
            <person name="Guo K."/>
            <person name="Jin S."/>
            <person name="Xu P."/>
            <person name="Storey K.B."/>
            <person name="Huan P."/>
            <person name="Zhang T."/>
            <person name="Zhou Y."/>
            <person name="Zhang J."/>
            <person name="Lin C."/>
            <person name="Li X."/>
            <person name="Xing L."/>
            <person name="Huo D."/>
            <person name="Sun M."/>
            <person name="Wang L."/>
            <person name="Mercier A."/>
            <person name="Li F."/>
            <person name="Yang H."/>
            <person name="Xiang J."/>
        </authorList>
    </citation>
    <scope>NUCLEOTIDE SEQUENCE [LARGE SCALE GENOMIC DNA]</scope>
    <source>
        <strain evidence="3">Shaxun</strain>
        <tissue evidence="3">Muscle</tissue>
    </source>
</reference>
<name>A0A2G8LFP3_STIJA</name>
<accession>A0A2G8LFP3</accession>
<dbReference type="AlphaFoldDB" id="A0A2G8LFP3"/>
<keyword evidence="4" id="KW-1185">Reference proteome</keyword>
<feature type="coiled-coil region" evidence="1">
    <location>
        <begin position="84"/>
        <end position="125"/>
    </location>
</feature>
<comment type="caution">
    <text evidence="3">The sequence shown here is derived from an EMBL/GenBank/DDBJ whole genome shotgun (WGS) entry which is preliminary data.</text>
</comment>
<feature type="region of interest" description="Disordered" evidence="2">
    <location>
        <begin position="170"/>
        <end position="189"/>
    </location>
</feature>
<protein>
    <submittedName>
        <fullName evidence="3">Uncharacterized protein</fullName>
    </submittedName>
</protein>
<organism evidence="3 4">
    <name type="scientific">Stichopus japonicus</name>
    <name type="common">Sea cucumber</name>
    <dbReference type="NCBI Taxonomy" id="307972"/>
    <lineage>
        <taxon>Eukaryota</taxon>
        <taxon>Metazoa</taxon>
        <taxon>Echinodermata</taxon>
        <taxon>Eleutherozoa</taxon>
        <taxon>Echinozoa</taxon>
        <taxon>Holothuroidea</taxon>
        <taxon>Aspidochirotacea</taxon>
        <taxon>Aspidochirotida</taxon>
        <taxon>Stichopodidae</taxon>
        <taxon>Apostichopus</taxon>
    </lineage>
</organism>
<evidence type="ECO:0000313" key="3">
    <source>
        <dbReference type="EMBL" id="PIK59061.1"/>
    </source>
</evidence>
<dbReference type="Proteomes" id="UP000230750">
    <property type="component" value="Unassembled WGS sequence"/>
</dbReference>
<evidence type="ECO:0000313" key="4">
    <source>
        <dbReference type="Proteomes" id="UP000230750"/>
    </source>
</evidence>
<feature type="region of interest" description="Disordered" evidence="2">
    <location>
        <begin position="1"/>
        <end position="25"/>
    </location>
</feature>
<dbReference type="EMBL" id="MRZV01000094">
    <property type="protein sequence ID" value="PIK59061.1"/>
    <property type="molecule type" value="Genomic_DNA"/>
</dbReference>